<accession>A0ABP0KDA8</accession>
<gene>
    <name evidence="11" type="ORF">CCMP2556_LOCUS15759</name>
</gene>
<dbReference type="Pfam" id="PF00648">
    <property type="entry name" value="Peptidase_C2"/>
    <property type="match status" value="2"/>
</dbReference>
<dbReference type="Gene3D" id="3.90.70.10">
    <property type="entry name" value="Cysteine proteinases"/>
    <property type="match status" value="1"/>
</dbReference>
<evidence type="ECO:0000256" key="6">
    <source>
        <dbReference type="ARBA" id="ARBA00022989"/>
    </source>
</evidence>
<dbReference type="EMBL" id="CAXAMN010008335">
    <property type="protein sequence ID" value="CAK9024778.1"/>
    <property type="molecule type" value="Genomic_DNA"/>
</dbReference>
<keyword evidence="4" id="KW-0050">Antiport</keyword>
<evidence type="ECO:0000256" key="8">
    <source>
        <dbReference type="PROSITE-ProRule" id="PRU00239"/>
    </source>
</evidence>
<comment type="similarity">
    <text evidence="2">Belongs to the Ca(2+):cation antiporter (CaCA) (TC 2.A.19) family. SLC24A subfamily.</text>
</comment>
<comment type="subcellular location">
    <subcellularLocation>
        <location evidence="1">Membrane</location>
        <topology evidence="1">Multi-pass membrane protein</topology>
    </subcellularLocation>
</comment>
<feature type="transmembrane region" description="Helical" evidence="9">
    <location>
        <begin position="348"/>
        <end position="370"/>
    </location>
</feature>
<evidence type="ECO:0000256" key="3">
    <source>
        <dbReference type="ARBA" id="ARBA00007623"/>
    </source>
</evidence>
<evidence type="ECO:0000256" key="2">
    <source>
        <dbReference type="ARBA" id="ARBA00005364"/>
    </source>
</evidence>
<keyword evidence="5 9" id="KW-0812">Transmembrane</keyword>
<evidence type="ECO:0000256" key="5">
    <source>
        <dbReference type="ARBA" id="ARBA00022692"/>
    </source>
</evidence>
<dbReference type="Proteomes" id="UP001642484">
    <property type="component" value="Unassembled WGS sequence"/>
</dbReference>
<dbReference type="PANTHER" id="PTHR10846:SF8">
    <property type="entry name" value="INNER MEMBRANE PROTEIN YRBG"/>
    <property type="match status" value="1"/>
</dbReference>
<feature type="transmembrane region" description="Helical" evidence="9">
    <location>
        <begin position="811"/>
        <end position="830"/>
    </location>
</feature>
<proteinExistence type="inferred from homology"/>
<feature type="domain" description="Calpain catalytic" evidence="10">
    <location>
        <begin position="70"/>
        <end position="179"/>
    </location>
</feature>
<sequence>MSLTWKDTICCWQKLMVGRACCFYNTICCPFVLCCWAGSIYCCGCARVYMNRGLYKFCCCLCRAFNCCWLYTDKDFPPEELSLGDVKGDSAGDEAKQFAGKVTWVRGGKFPVPKDEKGNKRHMQLFSREIDSRDICQGALGDCWLLAAIACMAEHDGAIQAVFRTKEVNPRGKYVLRLYDGAKEGEPRVVVPGSGGSYTARACAVWGVQPLLLQKSLAQWGEMSAEAARGRAARVPNGMPNSSLPYAMLARSEPPAALSAPSAEEADWSVEEAERATSPWRWLWWPAILYLFWSMAHVCDLHFVRTIEVICERFGIPDDVAGATLMALGCNGPELALNMINIWKPSSIGVGAVVGGEVFNVLVIIGTAVLATPKDYMPLKLSKTSFFRDIFFYVASVLLLFLALRDGAVDRQDALILLLGGVCYILAVIYLRSILMWLWSPADGGTVEQPFLLRQCTKMNLDDWTRAMEGSHPRRGTVLRVRADMRSRLADHNHQFEDRFAFLQDESLVISAVADPNVAGESQCDVDMVYDRRDERAVHENHWHRAGLVRRPMSLEEAQRRQLLPQRLPRLAELGLFKDGPWEVISMQEILFCEPSKQGIFLHVQDKFGNDVTLEVTPGHERLGDSPMSKMSKTISNASCDLVQSWNQELRECLKASRRKTADRPRAKYYTFLMEWIAWFQFPVKSLAGATIPDMDCPDTQSFYPLAFVMSMVWLGILSSLVVSACDGIHADFGIPNNVLGFTVAAAGTSFPNVFSGICVARQGKAGMAVANALGANVQNVFLALAIPWTIQAVFLSSTGEFPMKVNGFDPAIIEIFITLLPLVLIYTCCRFSLPKWSGAIFLSTYVIYLVCALKQQSSGCELWPVSCHVDLAEPIWSTWLAAPSRAAKRCDRLFRRLVNHVEPEEVSVKLPELVRAVAWGALPGEKWEIITIDDFIPCNKASFDHDGTPKPFFSKPKHNELYVMLLEKAFAKFCGGYSALEGGQTIWAIRAMTGDPARQFSRNDSKSQWQRQDLKNFDDPKDKRKCGLYSTKETVDNDTMFEILRKYHSLGSILSASGASGKDGLVTGHAYSILQVRKVNDGFLGLGGKDYKMIQIRNPWGRGEWKGDWSDKSDLWNKHSAVKKALEYEDKDDGAFWMCWADFIENWARIGVVDRTVDINTMRLHVKDDSACAPTAACARGCCYFWCLCQGCKKVYCPHRSSDETIKVKKSSCQIL</sequence>
<dbReference type="InterPro" id="IPR038765">
    <property type="entry name" value="Papain-like_cys_pep_sf"/>
</dbReference>
<keyword evidence="4" id="KW-0813">Transport</keyword>
<evidence type="ECO:0000259" key="10">
    <source>
        <dbReference type="PROSITE" id="PS50203"/>
    </source>
</evidence>
<feature type="transmembrane region" description="Helical" evidence="9">
    <location>
        <begin position="703"/>
        <end position="723"/>
    </location>
</feature>
<feature type="transmembrane region" description="Helical" evidence="9">
    <location>
        <begin position="770"/>
        <end position="791"/>
    </location>
</feature>
<keyword evidence="6 9" id="KW-1133">Transmembrane helix</keyword>
<feature type="transmembrane region" description="Helical" evidence="9">
    <location>
        <begin position="837"/>
        <end position="856"/>
    </location>
</feature>
<evidence type="ECO:0000256" key="7">
    <source>
        <dbReference type="ARBA" id="ARBA00023136"/>
    </source>
</evidence>
<organism evidence="11 12">
    <name type="scientific">Durusdinium trenchii</name>
    <dbReference type="NCBI Taxonomy" id="1381693"/>
    <lineage>
        <taxon>Eukaryota</taxon>
        <taxon>Sar</taxon>
        <taxon>Alveolata</taxon>
        <taxon>Dinophyceae</taxon>
        <taxon>Suessiales</taxon>
        <taxon>Symbiodiniaceae</taxon>
        <taxon>Durusdinium</taxon>
    </lineage>
</organism>
<dbReference type="InterPro" id="IPR044880">
    <property type="entry name" value="NCX_ion-bd_dom_sf"/>
</dbReference>
<comment type="similarity">
    <text evidence="3">Belongs to the peptidase C2 family.</text>
</comment>
<evidence type="ECO:0000256" key="4">
    <source>
        <dbReference type="ARBA" id="ARBA00022449"/>
    </source>
</evidence>
<evidence type="ECO:0000313" key="11">
    <source>
        <dbReference type="EMBL" id="CAK9024778.1"/>
    </source>
</evidence>
<name>A0ABP0KDA8_9DINO</name>
<dbReference type="PROSITE" id="PS00139">
    <property type="entry name" value="THIOL_PROTEASE_CYS"/>
    <property type="match status" value="1"/>
</dbReference>
<dbReference type="SUPFAM" id="SSF54001">
    <property type="entry name" value="Cysteine proteinases"/>
    <property type="match status" value="2"/>
</dbReference>
<evidence type="ECO:0000313" key="12">
    <source>
        <dbReference type="Proteomes" id="UP001642484"/>
    </source>
</evidence>
<feature type="domain" description="Calpain catalytic" evidence="10">
    <location>
        <begin position="881"/>
        <end position="1157"/>
    </location>
</feature>
<comment type="caution">
    <text evidence="11">The sequence shown here is derived from an EMBL/GenBank/DDBJ whole genome shotgun (WGS) entry which is preliminary data.</text>
</comment>
<dbReference type="SMART" id="SM00230">
    <property type="entry name" value="CysPc"/>
    <property type="match status" value="1"/>
</dbReference>
<reference evidence="11 12" key="1">
    <citation type="submission" date="2024-02" db="EMBL/GenBank/DDBJ databases">
        <authorList>
            <person name="Chen Y."/>
            <person name="Shah S."/>
            <person name="Dougan E. K."/>
            <person name="Thang M."/>
            <person name="Chan C."/>
        </authorList>
    </citation>
    <scope>NUCLEOTIDE SEQUENCE [LARGE SCALE GENOMIC DNA]</scope>
</reference>
<keyword evidence="12" id="KW-1185">Reference proteome</keyword>
<feature type="transmembrane region" description="Helical" evidence="9">
    <location>
        <begin position="390"/>
        <end position="408"/>
    </location>
</feature>
<dbReference type="Gene3D" id="1.20.1420.30">
    <property type="entry name" value="NCX, central ion-binding region"/>
    <property type="match status" value="2"/>
</dbReference>
<feature type="transmembrane region" description="Helical" evidence="9">
    <location>
        <begin position="415"/>
        <end position="439"/>
    </location>
</feature>
<evidence type="ECO:0000256" key="1">
    <source>
        <dbReference type="ARBA" id="ARBA00004141"/>
    </source>
</evidence>
<dbReference type="InterPro" id="IPR004481">
    <property type="entry name" value="K/Na/Ca-exchanger"/>
</dbReference>
<protein>
    <recommendedName>
        <fullName evidence="10">Calpain catalytic domain-containing protein</fullName>
    </recommendedName>
</protein>
<keyword evidence="7 9" id="KW-0472">Membrane</keyword>
<dbReference type="PANTHER" id="PTHR10846">
    <property type="entry name" value="SODIUM/POTASSIUM/CALCIUM EXCHANGER"/>
    <property type="match status" value="1"/>
</dbReference>
<dbReference type="Pfam" id="PF01699">
    <property type="entry name" value="Na_Ca_ex"/>
    <property type="match status" value="2"/>
</dbReference>
<dbReference type="InterPro" id="IPR001300">
    <property type="entry name" value="Peptidase_C2_calpain_cat"/>
</dbReference>
<evidence type="ECO:0000256" key="9">
    <source>
        <dbReference type="SAM" id="Phobius"/>
    </source>
</evidence>
<dbReference type="InterPro" id="IPR000169">
    <property type="entry name" value="Pept_cys_AS"/>
</dbReference>
<comment type="caution">
    <text evidence="8">Lacks conserved residue(s) required for the propagation of feature annotation.</text>
</comment>
<dbReference type="PROSITE" id="PS50203">
    <property type="entry name" value="CALPAIN_CAT"/>
    <property type="match status" value="2"/>
</dbReference>
<dbReference type="InterPro" id="IPR004837">
    <property type="entry name" value="NaCa_Exmemb"/>
</dbReference>